<dbReference type="PROSITE" id="PS51787">
    <property type="entry name" value="LON_N"/>
    <property type="match status" value="1"/>
</dbReference>
<protein>
    <submittedName>
        <fullName evidence="2">Unannotated protein</fullName>
    </submittedName>
</protein>
<dbReference type="InterPro" id="IPR046336">
    <property type="entry name" value="Lon_prtase_N_sf"/>
</dbReference>
<dbReference type="InterPro" id="IPR015947">
    <property type="entry name" value="PUA-like_sf"/>
</dbReference>
<gene>
    <name evidence="2" type="ORF">UFOPK2399_00137</name>
</gene>
<reference evidence="2" key="1">
    <citation type="submission" date="2020-05" db="EMBL/GenBank/DDBJ databases">
        <authorList>
            <person name="Chiriac C."/>
            <person name="Salcher M."/>
            <person name="Ghai R."/>
            <person name="Kavagutti S V."/>
        </authorList>
    </citation>
    <scope>NUCLEOTIDE SEQUENCE</scope>
</reference>
<dbReference type="AlphaFoldDB" id="A0A6J6NB46"/>
<feature type="domain" description="Lon N-terminal" evidence="1">
    <location>
        <begin position="23"/>
        <end position="111"/>
    </location>
</feature>
<dbReference type="InterPro" id="IPR003111">
    <property type="entry name" value="Lon_prtase_N"/>
</dbReference>
<name>A0A6J6NB46_9ZZZZ</name>
<dbReference type="SUPFAM" id="SSF88697">
    <property type="entry name" value="PUA domain-like"/>
    <property type="match status" value="1"/>
</dbReference>
<evidence type="ECO:0000259" key="1">
    <source>
        <dbReference type="PROSITE" id="PS51787"/>
    </source>
</evidence>
<dbReference type="Gene3D" id="2.30.130.40">
    <property type="entry name" value="LON domain-like"/>
    <property type="match status" value="1"/>
</dbReference>
<evidence type="ECO:0000313" key="2">
    <source>
        <dbReference type="EMBL" id="CAB4683811.1"/>
    </source>
</evidence>
<proteinExistence type="predicted"/>
<accession>A0A6J6NB46</accession>
<dbReference type="Pfam" id="PF02190">
    <property type="entry name" value="LON_substr_bdg"/>
    <property type="match status" value="1"/>
</dbReference>
<organism evidence="2">
    <name type="scientific">freshwater metagenome</name>
    <dbReference type="NCBI Taxonomy" id="449393"/>
    <lineage>
        <taxon>unclassified sequences</taxon>
        <taxon>metagenomes</taxon>
        <taxon>ecological metagenomes</taxon>
    </lineage>
</organism>
<sequence>MTGITFELTEEGGEETVELPRVLPVLPLKDTVVFPQSMAPLAIGQDRSVRLIDDVVAGDRLVALVSARDADVEQPGFADIYEVGTVAVIHKMIKVPDGTLRVLVGVCNGCC</sequence>
<dbReference type="EMBL" id="CAEZXP010000001">
    <property type="protein sequence ID" value="CAB4683811.1"/>
    <property type="molecule type" value="Genomic_DNA"/>
</dbReference>